<reference evidence="1" key="2">
    <citation type="journal article" date="2015" name="Data Brief">
        <title>Shoot transcriptome of the giant reed, Arundo donax.</title>
        <authorList>
            <person name="Barrero R.A."/>
            <person name="Guerrero F.D."/>
            <person name="Moolhuijzen P."/>
            <person name="Goolsby J.A."/>
            <person name="Tidwell J."/>
            <person name="Bellgard S.E."/>
            <person name="Bellgard M.I."/>
        </authorList>
    </citation>
    <scope>NUCLEOTIDE SEQUENCE</scope>
    <source>
        <tissue evidence="1">Shoot tissue taken approximately 20 cm above the soil surface</tissue>
    </source>
</reference>
<proteinExistence type="predicted"/>
<protein>
    <submittedName>
        <fullName evidence="1">Uncharacterized protein</fullName>
    </submittedName>
</protein>
<dbReference type="AlphaFoldDB" id="A0A0A8ZFZ7"/>
<sequence>MFSSATTIFLFRSSFSSQATTSALLVAPFSSRSLCSNTFSS</sequence>
<reference evidence="1" key="1">
    <citation type="submission" date="2014-09" db="EMBL/GenBank/DDBJ databases">
        <authorList>
            <person name="Magalhaes I.L.F."/>
            <person name="Oliveira U."/>
            <person name="Santos F.R."/>
            <person name="Vidigal T.H.D.A."/>
            <person name="Brescovit A.D."/>
            <person name="Santos A.J."/>
        </authorList>
    </citation>
    <scope>NUCLEOTIDE SEQUENCE</scope>
    <source>
        <tissue evidence="1">Shoot tissue taken approximately 20 cm above the soil surface</tissue>
    </source>
</reference>
<dbReference type="EMBL" id="GBRH01261312">
    <property type="protein sequence ID" value="JAD36583.1"/>
    <property type="molecule type" value="Transcribed_RNA"/>
</dbReference>
<accession>A0A0A8ZFZ7</accession>
<name>A0A0A8ZFZ7_ARUDO</name>
<organism evidence="1">
    <name type="scientific">Arundo donax</name>
    <name type="common">Giant reed</name>
    <name type="synonym">Donax arundinaceus</name>
    <dbReference type="NCBI Taxonomy" id="35708"/>
    <lineage>
        <taxon>Eukaryota</taxon>
        <taxon>Viridiplantae</taxon>
        <taxon>Streptophyta</taxon>
        <taxon>Embryophyta</taxon>
        <taxon>Tracheophyta</taxon>
        <taxon>Spermatophyta</taxon>
        <taxon>Magnoliopsida</taxon>
        <taxon>Liliopsida</taxon>
        <taxon>Poales</taxon>
        <taxon>Poaceae</taxon>
        <taxon>PACMAD clade</taxon>
        <taxon>Arundinoideae</taxon>
        <taxon>Arundineae</taxon>
        <taxon>Arundo</taxon>
    </lineage>
</organism>
<evidence type="ECO:0000313" key="1">
    <source>
        <dbReference type="EMBL" id="JAD36583.1"/>
    </source>
</evidence>